<feature type="transmembrane region" description="Helical" evidence="2">
    <location>
        <begin position="87"/>
        <end position="107"/>
    </location>
</feature>
<keyword evidence="5" id="KW-0808">Transferase</keyword>
<feature type="transmembrane region" description="Helical" evidence="2">
    <location>
        <begin position="228"/>
        <end position="244"/>
    </location>
</feature>
<feature type="transmembrane region" description="Helical" evidence="2">
    <location>
        <begin position="159"/>
        <end position="176"/>
    </location>
</feature>
<keyword evidence="2" id="KW-0812">Transmembrane</keyword>
<evidence type="ECO:0000256" key="1">
    <source>
        <dbReference type="SAM" id="MobiDB-lite"/>
    </source>
</evidence>
<dbReference type="KEGG" id="mmc:Mmcs_0938"/>
<dbReference type="AlphaFoldDB" id="A0A5Q5BFV6"/>
<feature type="transmembrane region" description="Helical" evidence="2">
    <location>
        <begin position="339"/>
        <end position="358"/>
    </location>
</feature>
<accession>A0A5Q5BFV6</accession>
<proteinExistence type="predicted"/>
<feature type="transmembrane region" description="Helical" evidence="2">
    <location>
        <begin position="21"/>
        <end position="40"/>
    </location>
</feature>
<organism evidence="5">
    <name type="scientific">Mycobacterium sp. (strain MCS)</name>
    <dbReference type="NCBI Taxonomy" id="164756"/>
    <lineage>
        <taxon>Bacteria</taxon>
        <taxon>Bacillati</taxon>
        <taxon>Actinomycetota</taxon>
        <taxon>Actinomycetes</taxon>
        <taxon>Mycobacteriales</taxon>
        <taxon>Mycobacteriaceae</taxon>
        <taxon>Mycobacterium</taxon>
    </lineage>
</organism>
<name>A0A5Q5BFV6_MYCSS</name>
<feature type="domain" description="Acyltransferase 3" evidence="3">
    <location>
        <begin position="22"/>
        <end position="355"/>
    </location>
</feature>
<feature type="transmembrane region" description="Helical" evidence="2">
    <location>
        <begin position="188"/>
        <end position="208"/>
    </location>
</feature>
<feature type="transmembrane region" description="Helical" evidence="2">
    <location>
        <begin position="251"/>
        <end position="269"/>
    </location>
</feature>
<dbReference type="PANTHER" id="PTHR23028:SF53">
    <property type="entry name" value="ACYL_TRANSF_3 DOMAIN-CONTAINING PROTEIN"/>
    <property type="match status" value="1"/>
</dbReference>
<evidence type="ECO:0000259" key="4">
    <source>
        <dbReference type="Pfam" id="PF19040"/>
    </source>
</evidence>
<feature type="transmembrane region" description="Helical" evidence="2">
    <location>
        <begin position="314"/>
        <end position="333"/>
    </location>
</feature>
<gene>
    <name evidence="5" type="ordered locus">Mmcs_0938</name>
</gene>
<dbReference type="Pfam" id="PF01757">
    <property type="entry name" value="Acyl_transf_3"/>
    <property type="match status" value="1"/>
</dbReference>
<keyword evidence="2" id="KW-1133">Transmembrane helix</keyword>
<dbReference type="InterPro" id="IPR002656">
    <property type="entry name" value="Acyl_transf_3_dom"/>
</dbReference>
<sequence>MTVETQRRRSSRLIYEMAKRPDLQGMRAVAVLVVFADHLFGWPSGGFVGVDVFFVLSGFFITGLLLKERSQTGKVSRKDFYIRRAKRIVPSAVLVLAVTVIVAYLLLPAYRAKESLVDALYAAVFVSNWRFEAVGTDYFQQDLPPSPVQHYWSLSIEEQFYFVWPWVLIALFALTRKVKRRGHVWVRLWTLFGSMFVIVAASFGWAMIQSGTNPTTAYFSTFTRIWELGVGALVAIAGPWLTRIPDLIRPALAYIGLIGVVASLFLINSTSQFPAPWAALPVLSTALVIASFYGSTVRGVPMLTNPVARWFGDISYTLYLWHWPVIILLLAVIPEGLVFSAVAIVLAVGLTAVTYHFYEDPIRRSQWLVEVPARGRMPRLPLSGWALTGATAGALIVTLILYIEQVDRISAAQAGAESAVIVDLAPPPTNDLMVADGTNTPAISVVPGNDPCFGAPAIVNEACQLRNPAVPLQPSIEDFATEWGGPSCWTELEAPLKSCTYGYQGADATRIALVGDSHASRVLHGLAPYLTGNQWHLTTYIGQGCVWMSPPKDTCPAMAEIEKLLVSQQYDLVLTTSTRTGDPGEYPPAWAPVIAAGSRIAVLADNPKASEQAIACLTRVSFGEDRTGECETPEARATPEDPQVTAANRMNPPLHVIDLTPYYCRDGSCPAVIGDVIVYGDISSHLTPTFVRTIAPALANGIRQALGPSN</sequence>
<protein>
    <submittedName>
        <fullName evidence="5">Acyltransferase 3</fullName>
    </submittedName>
</protein>
<dbReference type="GO" id="GO:0016020">
    <property type="term" value="C:membrane"/>
    <property type="evidence" value="ECO:0007669"/>
    <property type="project" value="TreeGrafter"/>
</dbReference>
<feature type="transmembrane region" description="Helical" evidence="2">
    <location>
        <begin position="46"/>
        <end position="66"/>
    </location>
</feature>
<reference evidence="5" key="1">
    <citation type="submission" date="2006-06" db="EMBL/GenBank/DDBJ databases">
        <title>Complete sequence of chromosome of Mycobacterium sp. MCS.</title>
        <authorList>
            <consortium name="US DOE Joint Genome Institute"/>
            <person name="Copeland A."/>
            <person name="Lucas S."/>
            <person name="Lapidus A."/>
            <person name="Barry K."/>
            <person name="Detter J.C."/>
            <person name="Glavina del Rio T."/>
            <person name="Hammon N."/>
            <person name="Israni S."/>
            <person name="Dalin E."/>
            <person name="Tice H."/>
            <person name="Pitluck S."/>
            <person name="Martinez M."/>
            <person name="Schmutz J."/>
            <person name="Larimer F."/>
            <person name="Land M."/>
            <person name="Hauser L."/>
            <person name="Kyrpides N."/>
            <person name="Kim E."/>
            <person name="Miller C.D."/>
            <person name="Hughes J.E."/>
            <person name="Anderson A.J."/>
            <person name="Sims R.C."/>
            <person name="Richardson P."/>
        </authorList>
    </citation>
    <scope>NUCLEOTIDE SEQUENCE [LARGE SCALE GENOMIC DNA]</scope>
    <source>
        <strain evidence="5">MCS</strain>
    </source>
</reference>
<dbReference type="GO" id="GO:0016747">
    <property type="term" value="F:acyltransferase activity, transferring groups other than amino-acyl groups"/>
    <property type="evidence" value="ECO:0007669"/>
    <property type="project" value="InterPro"/>
</dbReference>
<feature type="domain" description="SGNH" evidence="4">
    <location>
        <begin position="495"/>
        <end position="699"/>
    </location>
</feature>
<dbReference type="Pfam" id="PF19040">
    <property type="entry name" value="SGNH"/>
    <property type="match status" value="1"/>
</dbReference>
<dbReference type="PANTHER" id="PTHR23028">
    <property type="entry name" value="ACETYLTRANSFERASE"/>
    <property type="match status" value="1"/>
</dbReference>
<evidence type="ECO:0000259" key="3">
    <source>
        <dbReference type="Pfam" id="PF01757"/>
    </source>
</evidence>
<evidence type="ECO:0000313" key="5">
    <source>
        <dbReference type="EMBL" id="ABG07053.1"/>
    </source>
</evidence>
<keyword evidence="2" id="KW-0472">Membrane</keyword>
<feature type="transmembrane region" description="Helical" evidence="2">
    <location>
        <begin position="275"/>
        <end position="293"/>
    </location>
</feature>
<dbReference type="InterPro" id="IPR050879">
    <property type="entry name" value="Acyltransferase_3"/>
</dbReference>
<feature type="compositionally biased region" description="Basic and acidic residues" evidence="1">
    <location>
        <begin position="627"/>
        <end position="639"/>
    </location>
</feature>
<dbReference type="EMBL" id="CP000384">
    <property type="protein sequence ID" value="ABG07053.1"/>
    <property type="molecule type" value="Genomic_DNA"/>
</dbReference>
<evidence type="ECO:0000256" key="2">
    <source>
        <dbReference type="SAM" id="Phobius"/>
    </source>
</evidence>
<keyword evidence="5" id="KW-0012">Acyltransferase</keyword>
<dbReference type="GO" id="GO:0009103">
    <property type="term" value="P:lipopolysaccharide biosynthetic process"/>
    <property type="evidence" value="ECO:0007669"/>
    <property type="project" value="TreeGrafter"/>
</dbReference>
<feature type="transmembrane region" description="Helical" evidence="2">
    <location>
        <begin position="382"/>
        <end position="403"/>
    </location>
</feature>
<feature type="region of interest" description="Disordered" evidence="1">
    <location>
        <begin position="627"/>
        <end position="647"/>
    </location>
</feature>
<dbReference type="InterPro" id="IPR043968">
    <property type="entry name" value="SGNH"/>
</dbReference>